<accession>A0A644VPH9</accession>
<proteinExistence type="predicted"/>
<keyword evidence="1" id="KW-1133">Transmembrane helix</keyword>
<evidence type="ECO:0008006" key="3">
    <source>
        <dbReference type="Google" id="ProtNLM"/>
    </source>
</evidence>
<name>A0A644VPH9_9ZZZZ</name>
<keyword evidence="1" id="KW-0812">Transmembrane</keyword>
<protein>
    <recommendedName>
        <fullName evidence="3">LPS export ABC transporter periplasmic protein LptC</fullName>
    </recommendedName>
</protein>
<feature type="transmembrane region" description="Helical" evidence="1">
    <location>
        <begin position="12"/>
        <end position="29"/>
    </location>
</feature>
<evidence type="ECO:0000256" key="1">
    <source>
        <dbReference type="SAM" id="Phobius"/>
    </source>
</evidence>
<sequence>MTEKSPWKKRILILLLVLGIGGYFAFEVVKDAARDLSEGRIPAGIPDSILENVKMDREVNGDLWKADLGKVERGKGWANLYDIDVELIRVNGQVWTMQAPKGRYFEKNMRADVTNPRGTMTEGALLFHYRAPAASWEQKTNYLVFPKGFEASGDLGAFEAGYMTLIPGGIMEAERGATVKWFDRGEKIP</sequence>
<organism evidence="2">
    <name type="scientific">bioreactor metagenome</name>
    <dbReference type="NCBI Taxonomy" id="1076179"/>
    <lineage>
        <taxon>unclassified sequences</taxon>
        <taxon>metagenomes</taxon>
        <taxon>ecological metagenomes</taxon>
    </lineage>
</organism>
<reference evidence="2" key="1">
    <citation type="submission" date="2019-08" db="EMBL/GenBank/DDBJ databases">
        <authorList>
            <person name="Kucharzyk K."/>
            <person name="Murdoch R.W."/>
            <person name="Higgins S."/>
            <person name="Loffler F."/>
        </authorList>
    </citation>
    <scope>NUCLEOTIDE SEQUENCE</scope>
</reference>
<keyword evidence="1" id="KW-0472">Membrane</keyword>
<dbReference type="EMBL" id="VSSQ01000386">
    <property type="protein sequence ID" value="MPL93256.1"/>
    <property type="molecule type" value="Genomic_DNA"/>
</dbReference>
<comment type="caution">
    <text evidence="2">The sequence shown here is derived from an EMBL/GenBank/DDBJ whole genome shotgun (WGS) entry which is preliminary data.</text>
</comment>
<evidence type="ECO:0000313" key="2">
    <source>
        <dbReference type="EMBL" id="MPL93256.1"/>
    </source>
</evidence>
<gene>
    <name evidence="2" type="ORF">SDC9_39382</name>
</gene>
<dbReference type="AlphaFoldDB" id="A0A644VPH9"/>